<dbReference type="AlphaFoldDB" id="A9CK92"/>
<dbReference type="Proteomes" id="UP000000813">
    <property type="component" value="Chromosome circular"/>
</dbReference>
<accession>A9CK92</accession>
<reference evidence="1 2" key="1">
    <citation type="journal article" date="2001" name="Science">
        <title>The genome of the natural genetic engineer Agrobacterium tumefaciens C58.</title>
        <authorList>
            <person name="Wood D.W."/>
            <person name="Setubal J.C."/>
            <person name="Kaul R."/>
            <person name="Monks D.E."/>
            <person name="Kitajima J.P."/>
            <person name="Okura V.K."/>
            <person name="Zhou Y."/>
            <person name="Chen L."/>
            <person name="Wood G.E."/>
            <person name="Almeida N.F.Jr."/>
            <person name="Woo L."/>
            <person name="Chen Y."/>
            <person name="Paulsen I.T."/>
            <person name="Eisen J.A."/>
            <person name="Karp P.D."/>
            <person name="Bovee D.Sr."/>
            <person name="Chapman P."/>
            <person name="Clendenning J."/>
            <person name="Deatherage G."/>
            <person name="Gillet W."/>
            <person name="Grant C."/>
            <person name="Kutyavin T."/>
            <person name="Levy R."/>
            <person name="Li M.J."/>
            <person name="McClelland E."/>
            <person name="Palmieri A."/>
            <person name="Raymond C."/>
            <person name="Rouse G."/>
            <person name="Saenphimmachak C."/>
            <person name="Wu Z."/>
            <person name="Romero P."/>
            <person name="Gordon D."/>
            <person name="Zhang S."/>
            <person name="Yoo H."/>
            <person name="Tao Y."/>
            <person name="Biddle P."/>
            <person name="Jung M."/>
            <person name="Krespan W."/>
            <person name="Perry M."/>
            <person name="Gordon-Kamm B."/>
            <person name="Liao L."/>
            <person name="Kim S."/>
            <person name="Hendrick C."/>
            <person name="Zhao Z.Y."/>
            <person name="Dolan M."/>
            <person name="Chumley F."/>
            <person name="Tingey S.V."/>
            <person name="Tomb J.F."/>
            <person name="Gordon M.P."/>
            <person name="Olson M.V."/>
            <person name="Nester E.W."/>
        </authorList>
    </citation>
    <scope>NUCLEOTIDE SEQUENCE [LARGE SCALE GENOMIC DNA]</scope>
    <source>
        <strain evidence="2">C58 / ATCC 33970</strain>
    </source>
</reference>
<dbReference type="eggNOG" id="COG3497">
    <property type="taxonomic scope" value="Bacteria"/>
</dbReference>
<dbReference type="KEGG" id="atu:Atu0457"/>
<sequence>MTTIFNEGGSWCIVNRVPESADAATLQNNLIGDPVARTGLYAALRAKAITSYQPRVLITAGDTGAWIEGGVVSVSLTSEGDNLTEVPDVTATGGGADPGKVLPTLKAIMGTGPNAKKVVGVEVVAPGKKMSAAPLLTFTGGGADAGKVLPAATANVGDVANPFVSALNAITPKIRARAYITGPNTTDAEALRFRKTVNGGRILIIDPKTIKNVNGVPVTKPVAPVFAGVRSRVVASAEGFSGSVSNKIIRTIDGVARTIAYTGGMKEFMNDLGDLLLGPVDPNAADRIGAIFMRAKEWGASIRELNDAIKDNPIAKFFAEMSGYGFQLFAWGMGISMLAGTIRKLAAALFVLSGASTLLGALKTVGSIAAIVGGGAVAGGAAAGAGTGSAGAAAGGAATAGLLGRWGSIITGLARIGTYGTAGAGLWEMGKATYTGDTFYKQGKAWLPGPEDLLHAVGSYFASSPPSTALPASASAQLSLDAARSARAAGFGGSTDNLPGKTMDDLGIRTVRIDSSSLAQMDRPSGTQDVRVVNPQRPDITIHAPITITGVVDPRAAASAAISEISNALAPNLEGSFSD</sequence>
<dbReference type="STRING" id="176299.Atu0457"/>
<dbReference type="GeneID" id="92725680"/>
<reference evidence="1 2" key="2">
    <citation type="journal article" date="2001" name="Science">
        <title>Genome sequence of the plant pathogen and biotechnology agent Agrobacterium tumefaciens C58.</title>
        <authorList>
            <person name="Goodner B."/>
            <person name="Hinkle G."/>
            <person name="Gattung S."/>
            <person name="Miller N."/>
            <person name="Blanchard M."/>
            <person name="Qurollo B."/>
            <person name="Goldman B.S."/>
            <person name="Cao Y."/>
            <person name="Askenazi M."/>
            <person name="Halling C."/>
            <person name="Mullin L."/>
            <person name="Houmiel K."/>
            <person name="Gordon J."/>
            <person name="Vaudin M."/>
            <person name="Iartchouk O."/>
            <person name="Epp A."/>
            <person name="Liu F."/>
            <person name="Wollam C."/>
            <person name="Allinger M."/>
            <person name="Doughty D."/>
            <person name="Scott C."/>
            <person name="Lappas C."/>
            <person name="Markelz B."/>
            <person name="Flanagan C."/>
            <person name="Crowell C."/>
            <person name="Gurson J."/>
            <person name="Lomo C."/>
            <person name="Sear C."/>
            <person name="Strub G."/>
            <person name="Cielo C."/>
            <person name="Slater S."/>
        </authorList>
    </citation>
    <scope>NUCLEOTIDE SEQUENCE [LARGE SCALE GENOMIC DNA]</scope>
    <source>
        <strain evidence="2">C58 / ATCC 33970</strain>
    </source>
</reference>
<organism evidence="1 2">
    <name type="scientific">Agrobacterium fabrum (strain C58 / ATCC 33970)</name>
    <name type="common">Agrobacterium tumefaciens (strain C58)</name>
    <dbReference type="NCBI Taxonomy" id="176299"/>
    <lineage>
        <taxon>Bacteria</taxon>
        <taxon>Pseudomonadati</taxon>
        <taxon>Pseudomonadota</taxon>
        <taxon>Alphaproteobacteria</taxon>
        <taxon>Hyphomicrobiales</taxon>
        <taxon>Rhizobiaceae</taxon>
        <taxon>Rhizobium/Agrobacterium group</taxon>
        <taxon>Agrobacterium</taxon>
        <taxon>Agrobacterium tumefaciens complex</taxon>
    </lineage>
</organism>
<dbReference type="EnsemblBacteria" id="AAK86275">
    <property type="protein sequence ID" value="AAK86275"/>
    <property type="gene ID" value="Atu0457"/>
</dbReference>
<protein>
    <submittedName>
        <fullName evidence="1">Uncharacterized protein</fullName>
    </submittedName>
</protein>
<evidence type="ECO:0000313" key="1">
    <source>
        <dbReference type="EMBL" id="AAK86275.2"/>
    </source>
</evidence>
<dbReference type="HOGENOM" id="CLU_470643_0_0_5"/>
<name>A9CK92_AGRFC</name>
<dbReference type="OrthoDB" id="9767864at2"/>
<keyword evidence="2" id="KW-1185">Reference proteome</keyword>
<evidence type="ECO:0000313" key="2">
    <source>
        <dbReference type="Proteomes" id="UP000000813"/>
    </source>
</evidence>
<gene>
    <name evidence="1" type="ordered locus">Atu0457</name>
</gene>
<proteinExistence type="predicted"/>
<dbReference type="RefSeq" id="WP_010970906.1">
    <property type="nucleotide sequence ID" value="NC_003062.2"/>
</dbReference>
<dbReference type="EMBL" id="AE007869">
    <property type="protein sequence ID" value="AAK86275.2"/>
    <property type="molecule type" value="Genomic_DNA"/>
</dbReference>
<dbReference type="PATRIC" id="fig|176299.10.peg.456"/>